<dbReference type="InterPro" id="IPR018211">
    <property type="entry name" value="ADH_Fe_CS"/>
</dbReference>
<accession>A0ABS7KWQ2</accession>
<dbReference type="PANTHER" id="PTHR11496">
    <property type="entry name" value="ALCOHOL DEHYDROGENASE"/>
    <property type="match status" value="1"/>
</dbReference>
<evidence type="ECO:0000259" key="2">
    <source>
        <dbReference type="Pfam" id="PF00465"/>
    </source>
</evidence>
<organism evidence="4 5">
    <name type="scientific">Clostridium sardiniense</name>
    <name type="common">Clostridium absonum</name>
    <dbReference type="NCBI Taxonomy" id="29369"/>
    <lineage>
        <taxon>Bacteria</taxon>
        <taxon>Bacillati</taxon>
        <taxon>Bacillota</taxon>
        <taxon>Clostridia</taxon>
        <taxon>Eubacteriales</taxon>
        <taxon>Clostridiaceae</taxon>
        <taxon>Clostridium</taxon>
    </lineage>
</organism>
<dbReference type="InterPro" id="IPR056798">
    <property type="entry name" value="ADH_Fe_C"/>
</dbReference>
<dbReference type="Gene3D" id="1.20.1090.10">
    <property type="entry name" value="Dehydroquinate synthase-like - alpha domain"/>
    <property type="match status" value="1"/>
</dbReference>
<dbReference type="Proteomes" id="UP001299068">
    <property type="component" value="Unassembled WGS sequence"/>
</dbReference>
<protein>
    <submittedName>
        <fullName evidence="4">4-hydroxybutyrate dehydrogenase</fullName>
    </submittedName>
</protein>
<dbReference type="EMBL" id="JAIKTU010000005">
    <property type="protein sequence ID" value="MBY0755249.1"/>
    <property type="molecule type" value="Genomic_DNA"/>
</dbReference>
<dbReference type="Pfam" id="PF00465">
    <property type="entry name" value="Fe-ADH"/>
    <property type="match status" value="1"/>
</dbReference>
<dbReference type="CDD" id="cd14860">
    <property type="entry name" value="4HBD_NAD"/>
    <property type="match status" value="1"/>
</dbReference>
<dbReference type="SUPFAM" id="SSF56796">
    <property type="entry name" value="Dehydroquinate synthase-like"/>
    <property type="match status" value="1"/>
</dbReference>
<comment type="caution">
    <text evidence="4">The sequence shown here is derived from an EMBL/GenBank/DDBJ whole genome shotgun (WGS) entry which is preliminary data.</text>
</comment>
<feature type="domain" description="Alcohol dehydrogenase iron-type/glycerol dehydrogenase GldA" evidence="2">
    <location>
        <begin position="25"/>
        <end position="165"/>
    </location>
</feature>
<evidence type="ECO:0000259" key="3">
    <source>
        <dbReference type="Pfam" id="PF25137"/>
    </source>
</evidence>
<dbReference type="RefSeq" id="WP_221860379.1">
    <property type="nucleotide sequence ID" value="NZ_JAIKTU010000005.1"/>
</dbReference>
<proteinExistence type="predicted"/>
<evidence type="ECO:0000313" key="5">
    <source>
        <dbReference type="Proteomes" id="UP001299068"/>
    </source>
</evidence>
<evidence type="ECO:0000313" key="4">
    <source>
        <dbReference type="EMBL" id="MBY0755249.1"/>
    </source>
</evidence>
<keyword evidence="5" id="KW-1185">Reference proteome</keyword>
<feature type="domain" description="Fe-containing alcohol dehydrogenase-like C-terminal" evidence="3">
    <location>
        <begin position="177"/>
        <end position="372"/>
    </location>
</feature>
<dbReference type="Gene3D" id="3.40.50.1970">
    <property type="match status" value="1"/>
</dbReference>
<sequence length="372" mass="41923">MRVLKVQPELHKFDTFKEFAKEFNIGEGDLILTNEFLYTPFMQDLNLKSDFIFQERFGLGEPSDEMINAIMEEMRGKNYNRIIAIGGGSIIDISKLLALKDEGDCVKLFEKTVPIVKEKELIIVPTTCGTGSEVTNISISEIKSKHTKMGLATDELYPEYAVLIPELVKGLPFKFFVTSSIDALIHAIESYVSPKSNPYTEIFSVKAIDLIIKGYKEIIKYGEAHRTEIIEDFVIGSNYAGIAFGNTGVGAVHALSYPLGGVYHVPHGEANYQFFVEVFRTYNKKNPDGKIKEINKVLANALGVSEDADVYAELARLLDKLLERKPLKEYGMKEEEIESFTDNVIAGQQRLLANNYVPLSRDEIRDIYKSLY</sequence>
<reference evidence="4 5" key="1">
    <citation type="journal article" date="2021" name="Cell Host Microbe">
        <title>in vivo commensal control of Clostridioides difficile virulence.</title>
        <authorList>
            <person name="Girinathan B.P."/>
            <person name="Dibenedetto N."/>
            <person name="Worley J.N."/>
            <person name="Peltier J."/>
            <person name="Arrieta-Ortiz M.L."/>
            <person name="Rupa Christinal Immanuel S."/>
            <person name="Lavin R."/>
            <person name="Delaney M.L."/>
            <person name="Cummins C."/>
            <person name="Hoffmann M."/>
            <person name="Luo Y."/>
            <person name="Gonzalez-Escalona N."/>
            <person name="Allard M."/>
            <person name="Onderdonk A.B."/>
            <person name="Gerber G.K."/>
            <person name="Sonenshein A.L."/>
            <person name="Baliga N."/>
            <person name="Dupuy B."/>
            <person name="Bry L."/>
        </authorList>
    </citation>
    <scope>NUCLEOTIDE SEQUENCE [LARGE SCALE GENOMIC DNA]</scope>
    <source>
        <strain evidence="4 5">DSM 599</strain>
    </source>
</reference>
<keyword evidence="1" id="KW-0560">Oxidoreductase</keyword>
<dbReference type="InterPro" id="IPR039697">
    <property type="entry name" value="Alcohol_dehydrogenase_Fe"/>
</dbReference>
<dbReference type="InterPro" id="IPR001670">
    <property type="entry name" value="ADH_Fe/GldA"/>
</dbReference>
<dbReference type="PROSITE" id="PS00060">
    <property type="entry name" value="ADH_IRON_2"/>
    <property type="match status" value="1"/>
</dbReference>
<gene>
    <name evidence="4" type="ORF">K5V21_07250</name>
</gene>
<dbReference type="Pfam" id="PF25137">
    <property type="entry name" value="ADH_Fe_C"/>
    <property type="match status" value="1"/>
</dbReference>
<evidence type="ECO:0000256" key="1">
    <source>
        <dbReference type="ARBA" id="ARBA00023002"/>
    </source>
</evidence>
<name>A0ABS7KWQ2_CLOSR</name>
<dbReference type="PANTHER" id="PTHR11496:SF83">
    <property type="entry name" value="HYDROXYACID-OXOACID TRANSHYDROGENASE, MITOCHONDRIAL"/>
    <property type="match status" value="1"/>
</dbReference>